<feature type="transmembrane region" description="Helical" evidence="1">
    <location>
        <begin position="119"/>
        <end position="137"/>
    </location>
</feature>
<evidence type="ECO:0000256" key="1">
    <source>
        <dbReference type="SAM" id="Phobius"/>
    </source>
</evidence>
<sequence>MPPPPTMKGDPPADRRIEVPAEAVPLDHPLGPQNLTPAQMAQLPSRAQVQGQPVAFPSADADVNDAALHATDDCTPCRVLGVGAAYGITGYALVERYRIAQAAQAGSVLQRRQARTHGLALLGLASVFFTLGTYRLMN</sequence>
<proteinExistence type="predicted"/>
<reference evidence="3" key="1">
    <citation type="journal article" date="2018" name="Nat. Microbiol.">
        <title>Leveraging single-cell genomics to expand the fungal tree of life.</title>
        <authorList>
            <person name="Ahrendt S.R."/>
            <person name="Quandt C.A."/>
            <person name="Ciobanu D."/>
            <person name="Clum A."/>
            <person name="Salamov A."/>
            <person name="Andreopoulos B."/>
            <person name="Cheng J.F."/>
            <person name="Woyke T."/>
            <person name="Pelin A."/>
            <person name="Henrissat B."/>
            <person name="Reynolds N.K."/>
            <person name="Benny G.L."/>
            <person name="Smith M.E."/>
            <person name="James T.Y."/>
            <person name="Grigoriev I.V."/>
        </authorList>
    </citation>
    <scope>NUCLEOTIDE SEQUENCE [LARGE SCALE GENOMIC DNA]</scope>
    <source>
        <strain evidence="3">ATCC 52028</strain>
    </source>
</reference>
<protein>
    <recommendedName>
        <fullName evidence="4">DUF4536 domain-containing protein</fullName>
    </recommendedName>
</protein>
<evidence type="ECO:0000313" key="3">
    <source>
        <dbReference type="Proteomes" id="UP000274922"/>
    </source>
</evidence>
<evidence type="ECO:0008006" key="4">
    <source>
        <dbReference type="Google" id="ProtNLM"/>
    </source>
</evidence>
<keyword evidence="1" id="KW-1133">Transmembrane helix</keyword>
<keyword evidence="1" id="KW-0472">Membrane</keyword>
<evidence type="ECO:0000313" key="2">
    <source>
        <dbReference type="EMBL" id="RKP04323.1"/>
    </source>
</evidence>
<dbReference type="AlphaFoldDB" id="A0A4P9XFF1"/>
<keyword evidence="1" id="KW-0812">Transmembrane</keyword>
<organism evidence="2 3">
    <name type="scientific">Caulochytrium protostelioides</name>
    <dbReference type="NCBI Taxonomy" id="1555241"/>
    <lineage>
        <taxon>Eukaryota</taxon>
        <taxon>Fungi</taxon>
        <taxon>Fungi incertae sedis</taxon>
        <taxon>Chytridiomycota</taxon>
        <taxon>Chytridiomycota incertae sedis</taxon>
        <taxon>Chytridiomycetes</taxon>
        <taxon>Caulochytriales</taxon>
        <taxon>Caulochytriaceae</taxon>
        <taxon>Caulochytrium</taxon>
    </lineage>
</organism>
<name>A0A4P9XFF1_9FUNG</name>
<gene>
    <name evidence="2" type="ORF">CXG81DRAFT_23098</name>
</gene>
<keyword evidence="3" id="KW-1185">Reference proteome</keyword>
<dbReference type="EMBL" id="ML014111">
    <property type="protein sequence ID" value="RKP04323.1"/>
    <property type="molecule type" value="Genomic_DNA"/>
</dbReference>
<accession>A0A4P9XFF1</accession>
<dbReference type="Proteomes" id="UP000274922">
    <property type="component" value="Unassembled WGS sequence"/>
</dbReference>